<evidence type="ECO:0000256" key="3">
    <source>
        <dbReference type="SAM" id="Phobius"/>
    </source>
</evidence>
<keyword evidence="1" id="KW-0328">Glycosyltransferase</keyword>
<accession>A0A2D2PZA6</accession>
<dbReference type="Proteomes" id="UP000231057">
    <property type="component" value="Chromosome"/>
</dbReference>
<dbReference type="GO" id="GO:0016758">
    <property type="term" value="F:hexosyltransferase activity"/>
    <property type="evidence" value="ECO:0007669"/>
    <property type="project" value="TreeGrafter"/>
</dbReference>
<dbReference type="Pfam" id="PF03808">
    <property type="entry name" value="Glyco_tran_WecG"/>
    <property type="match status" value="1"/>
</dbReference>
<evidence type="ECO:0000256" key="1">
    <source>
        <dbReference type="ARBA" id="ARBA00022676"/>
    </source>
</evidence>
<dbReference type="KEGG" id="slw:BRW62_01205"/>
<dbReference type="CDD" id="cd06533">
    <property type="entry name" value="Glyco_transf_WecG_TagA"/>
    <property type="match status" value="1"/>
</dbReference>
<dbReference type="PANTHER" id="PTHR34136:SF1">
    <property type="entry name" value="UDP-N-ACETYL-D-MANNOSAMINURONIC ACID TRANSFERASE"/>
    <property type="match status" value="1"/>
</dbReference>
<keyword evidence="3" id="KW-1133">Transmembrane helix</keyword>
<evidence type="ECO:0000256" key="2">
    <source>
        <dbReference type="ARBA" id="ARBA00022679"/>
    </source>
</evidence>
<sequence>MPEGYILGTRVTVTSYDDACDRLGEWIAAASGGYVVAANVHVVMTGVWQRDFQAVVNGARLVTADGMPLVWGLRLLGFANAQRVYGPALMLALCDRAVSEGWRIFLYGSTPEVLQRLQSNLETRFPGVKIVGSYAPPFRPLSAAEEAADRQRILASGADIVFVSLGCPKQERWMARQVAFLPAVLVGVGAAFSFHSGMVAQAPPWLMSLGLEWLFRLVQEPRRLWKRYLINNPAFIVLFSGQLLWHALHRRRRRESH</sequence>
<dbReference type="InterPro" id="IPR004629">
    <property type="entry name" value="WecG_TagA_CpsF"/>
</dbReference>
<reference evidence="4 5" key="1">
    <citation type="submission" date="2016-11" db="EMBL/GenBank/DDBJ databases">
        <title>Complete genome sequence of thermophilic cyanobacteria strain Synechococcus sp. PCC6715.</title>
        <authorList>
            <person name="Tang J."/>
            <person name="Daroch M."/>
            <person name="Liang Y."/>
            <person name="Jiang D."/>
            <person name="Shah M."/>
        </authorList>
    </citation>
    <scope>NUCLEOTIDE SEQUENCE [LARGE SCALE GENOMIC DNA]</scope>
    <source>
        <strain evidence="4 5">PCC 6715</strain>
    </source>
</reference>
<dbReference type="EMBL" id="CP018092">
    <property type="protein sequence ID" value="ATS17588.1"/>
    <property type="molecule type" value="Genomic_DNA"/>
</dbReference>
<feature type="transmembrane region" description="Helical" evidence="3">
    <location>
        <begin position="178"/>
        <end position="200"/>
    </location>
</feature>
<evidence type="ECO:0000313" key="4">
    <source>
        <dbReference type="EMBL" id="ATS17588.1"/>
    </source>
</evidence>
<evidence type="ECO:0000313" key="5">
    <source>
        <dbReference type="Proteomes" id="UP000231057"/>
    </source>
</evidence>
<dbReference type="PANTHER" id="PTHR34136">
    <property type="match status" value="1"/>
</dbReference>
<name>A0A2D2PZA6_PARLV</name>
<dbReference type="NCBIfam" id="TIGR00696">
    <property type="entry name" value="wecG_tagA_cpsF"/>
    <property type="match status" value="1"/>
</dbReference>
<dbReference type="OrthoDB" id="9771846at2"/>
<keyword evidence="3" id="KW-0472">Membrane</keyword>
<proteinExistence type="predicted"/>
<feature type="transmembrane region" description="Helical" evidence="3">
    <location>
        <begin position="228"/>
        <end position="248"/>
    </location>
</feature>
<dbReference type="RefSeq" id="WP_099797772.1">
    <property type="nucleotide sequence ID" value="NZ_CP018092.1"/>
</dbReference>
<organism evidence="4 5">
    <name type="scientific">Parathermosynechococcus lividus PCC 6715</name>
    <dbReference type="NCBI Taxonomy" id="1917166"/>
    <lineage>
        <taxon>Bacteria</taxon>
        <taxon>Bacillati</taxon>
        <taxon>Cyanobacteriota</taxon>
        <taxon>Cyanophyceae</taxon>
        <taxon>Acaryochloridales</taxon>
        <taxon>Thermosynechococcaceae</taxon>
        <taxon>Parathermosynechococcus</taxon>
    </lineage>
</organism>
<gene>
    <name evidence="4" type="ORF">BRW62_01205</name>
</gene>
<protein>
    <submittedName>
        <fullName evidence="4">Glycosyltransferase</fullName>
    </submittedName>
</protein>
<keyword evidence="3" id="KW-0812">Transmembrane</keyword>
<dbReference type="AlphaFoldDB" id="A0A2D2PZA6"/>
<keyword evidence="2 4" id="KW-0808">Transferase</keyword>
<keyword evidence="5" id="KW-1185">Reference proteome</keyword>
<reference evidence="5" key="2">
    <citation type="journal article" date="2022" name="Front. Microbiol.">
        <title>Comparative Genomic Analysis Revealed Distinct Molecular Components and Organization of CO2-Concentrating Mechanism in Thermophilic Cyanobacteria.</title>
        <authorList>
            <person name="Tang J."/>
            <person name="Zhou H."/>
            <person name="Yao D."/>
            <person name="Riaz S."/>
            <person name="You D."/>
            <person name="Klepacz-Smolka A."/>
            <person name="Daroch M."/>
        </authorList>
    </citation>
    <scope>NUCLEOTIDE SEQUENCE [LARGE SCALE GENOMIC DNA]</scope>
    <source>
        <strain evidence="5">PCC 6715</strain>
    </source>
</reference>